<organism evidence="15 16">
    <name type="scientific">Polyporus arcularius HHB13444</name>
    <dbReference type="NCBI Taxonomy" id="1314778"/>
    <lineage>
        <taxon>Eukaryota</taxon>
        <taxon>Fungi</taxon>
        <taxon>Dikarya</taxon>
        <taxon>Basidiomycota</taxon>
        <taxon>Agaricomycotina</taxon>
        <taxon>Agaricomycetes</taxon>
        <taxon>Polyporales</taxon>
        <taxon>Polyporaceae</taxon>
        <taxon>Polyporus</taxon>
    </lineage>
</organism>
<keyword evidence="13" id="KW-0732">Signal</keyword>
<dbReference type="InParanoid" id="A0A5C3PJT6"/>
<feature type="domain" description="GH10" evidence="14">
    <location>
        <begin position="35"/>
        <end position="358"/>
    </location>
</feature>
<sequence length="359" mass="38393">MTIKNAAFWTALGWLTSVAAAPGSPSAAASLPVSTSNVAGLHVLAKQAGKLYFGTATDNPELTNTSYTAILNNSQMFGQITAANSMKWVSATGLHLDATEPQQGVFTFAAGDVIANLAKQNGQLLRGHNCVWHNQLPSWVTAGNFNAAQLTQIIQTRCSTLVGHYKGQVWDVVNEPFNDDGTFRQDVFFNTLGQNYIATALNAAKAADPNAKVYINDFNIEGTGAKATSMKNLIKSLKSQGVPIEGIGLQSHFIVGEVPTTLVQNMQEFAALGVEIAITELDVRMTLPETAALLAQQKKDYETVIAACQAVPQCVGITVWDFTDKFSWVPGTFAGQGAACPWDENFVRKPAFDGIVAGF</sequence>
<comment type="subcellular location">
    <subcellularLocation>
        <location evidence="2">Secreted</location>
    </subcellularLocation>
</comment>
<evidence type="ECO:0000256" key="1">
    <source>
        <dbReference type="ARBA" id="ARBA00000681"/>
    </source>
</evidence>
<dbReference type="GO" id="GO:0005576">
    <property type="term" value="C:extracellular region"/>
    <property type="evidence" value="ECO:0007669"/>
    <property type="project" value="UniProtKB-SubCell"/>
</dbReference>
<evidence type="ECO:0000256" key="2">
    <source>
        <dbReference type="ARBA" id="ARBA00004613"/>
    </source>
</evidence>
<dbReference type="PANTHER" id="PTHR31490">
    <property type="entry name" value="GLYCOSYL HYDROLASE"/>
    <property type="match status" value="1"/>
</dbReference>
<dbReference type="AlphaFoldDB" id="A0A5C3PJT6"/>
<keyword evidence="16" id="KW-1185">Reference proteome</keyword>
<evidence type="ECO:0000256" key="11">
    <source>
        <dbReference type="PROSITE-ProRule" id="PRU10061"/>
    </source>
</evidence>
<keyword evidence="10 12" id="KW-0624">Polysaccharide degradation</keyword>
<evidence type="ECO:0000256" key="12">
    <source>
        <dbReference type="RuleBase" id="RU361174"/>
    </source>
</evidence>
<keyword evidence="7 12" id="KW-0378">Hydrolase</keyword>
<dbReference type="Gene3D" id="3.20.20.80">
    <property type="entry name" value="Glycosidases"/>
    <property type="match status" value="1"/>
</dbReference>
<evidence type="ECO:0000256" key="4">
    <source>
        <dbReference type="ARBA" id="ARBA00007495"/>
    </source>
</evidence>
<comment type="catalytic activity">
    <reaction evidence="1 12">
        <text>Endohydrolysis of (1-&gt;4)-beta-D-xylosidic linkages in xylans.</text>
        <dbReference type="EC" id="3.2.1.8"/>
    </reaction>
</comment>
<evidence type="ECO:0000256" key="10">
    <source>
        <dbReference type="ARBA" id="ARBA00023326"/>
    </source>
</evidence>
<evidence type="ECO:0000256" key="5">
    <source>
        <dbReference type="ARBA" id="ARBA00022525"/>
    </source>
</evidence>
<feature type="signal peptide" evidence="13">
    <location>
        <begin position="1"/>
        <end position="20"/>
    </location>
</feature>
<evidence type="ECO:0000256" key="8">
    <source>
        <dbReference type="ARBA" id="ARBA00023277"/>
    </source>
</evidence>
<evidence type="ECO:0000313" key="16">
    <source>
        <dbReference type="Proteomes" id="UP000308197"/>
    </source>
</evidence>
<evidence type="ECO:0000313" key="15">
    <source>
        <dbReference type="EMBL" id="TFK88608.1"/>
    </source>
</evidence>
<dbReference type="STRING" id="1314778.A0A5C3PJT6"/>
<dbReference type="PRINTS" id="PR00134">
    <property type="entry name" value="GLHYDRLASE10"/>
</dbReference>
<evidence type="ECO:0000259" key="14">
    <source>
        <dbReference type="PROSITE" id="PS51760"/>
    </source>
</evidence>
<dbReference type="GO" id="GO:0045493">
    <property type="term" value="P:xylan catabolic process"/>
    <property type="evidence" value="ECO:0007669"/>
    <property type="project" value="UniProtKB-KW"/>
</dbReference>
<comment type="pathway">
    <text evidence="3">Glycan degradation; xylan degradation.</text>
</comment>
<dbReference type="InterPro" id="IPR017853">
    <property type="entry name" value="GH"/>
</dbReference>
<dbReference type="EC" id="3.2.1.8" evidence="12"/>
<feature type="active site" description="Nucleophile" evidence="11">
    <location>
        <position position="280"/>
    </location>
</feature>
<feature type="chain" id="PRO_5022959026" description="Beta-xylanase" evidence="13">
    <location>
        <begin position="21"/>
        <end position="359"/>
    </location>
</feature>
<evidence type="ECO:0000256" key="13">
    <source>
        <dbReference type="SAM" id="SignalP"/>
    </source>
</evidence>
<dbReference type="PROSITE" id="PS00591">
    <property type="entry name" value="GH10_1"/>
    <property type="match status" value="1"/>
</dbReference>
<proteinExistence type="inferred from homology"/>
<accession>A0A5C3PJT6</accession>
<evidence type="ECO:0000256" key="6">
    <source>
        <dbReference type="ARBA" id="ARBA00022651"/>
    </source>
</evidence>
<keyword evidence="9 12" id="KW-0326">Glycosidase</keyword>
<name>A0A5C3PJT6_9APHY</name>
<protein>
    <recommendedName>
        <fullName evidence="12">Beta-xylanase</fullName>
        <ecNumber evidence="12">3.2.1.8</ecNumber>
    </recommendedName>
</protein>
<dbReference type="InterPro" id="IPR031158">
    <property type="entry name" value="GH10_AS"/>
</dbReference>
<evidence type="ECO:0000256" key="9">
    <source>
        <dbReference type="ARBA" id="ARBA00023295"/>
    </source>
</evidence>
<dbReference type="Proteomes" id="UP000308197">
    <property type="component" value="Unassembled WGS sequence"/>
</dbReference>
<dbReference type="InterPro" id="IPR044846">
    <property type="entry name" value="GH10"/>
</dbReference>
<dbReference type="EMBL" id="ML211106">
    <property type="protein sequence ID" value="TFK88608.1"/>
    <property type="molecule type" value="Genomic_DNA"/>
</dbReference>
<dbReference type="GO" id="GO:0031176">
    <property type="term" value="F:endo-1,4-beta-xylanase activity"/>
    <property type="evidence" value="ECO:0007669"/>
    <property type="project" value="UniProtKB-EC"/>
</dbReference>
<dbReference type="PROSITE" id="PS51760">
    <property type="entry name" value="GH10_2"/>
    <property type="match status" value="1"/>
</dbReference>
<keyword evidence="5" id="KW-0964">Secreted</keyword>
<keyword evidence="8 12" id="KW-0119">Carbohydrate metabolism</keyword>
<gene>
    <name evidence="15" type="ORF">K466DRAFT_598495</name>
</gene>
<keyword evidence="6" id="KW-0858">Xylan degradation</keyword>
<dbReference type="PANTHER" id="PTHR31490:SF35">
    <property type="entry name" value="ENDO-1,4-BETA-XYLANASE"/>
    <property type="match status" value="1"/>
</dbReference>
<dbReference type="SMART" id="SM00633">
    <property type="entry name" value="Glyco_10"/>
    <property type="match status" value="1"/>
</dbReference>
<comment type="similarity">
    <text evidence="4 12">Belongs to the glycosyl hydrolase 10 (cellulase F) family.</text>
</comment>
<dbReference type="SUPFAM" id="SSF51445">
    <property type="entry name" value="(Trans)glycosidases"/>
    <property type="match status" value="1"/>
</dbReference>
<reference evidence="15 16" key="1">
    <citation type="journal article" date="2019" name="Nat. Ecol. Evol.">
        <title>Megaphylogeny resolves global patterns of mushroom evolution.</title>
        <authorList>
            <person name="Varga T."/>
            <person name="Krizsan K."/>
            <person name="Foldi C."/>
            <person name="Dima B."/>
            <person name="Sanchez-Garcia M."/>
            <person name="Sanchez-Ramirez S."/>
            <person name="Szollosi G.J."/>
            <person name="Szarkandi J.G."/>
            <person name="Papp V."/>
            <person name="Albert L."/>
            <person name="Andreopoulos W."/>
            <person name="Angelini C."/>
            <person name="Antonin V."/>
            <person name="Barry K.W."/>
            <person name="Bougher N.L."/>
            <person name="Buchanan P."/>
            <person name="Buyck B."/>
            <person name="Bense V."/>
            <person name="Catcheside P."/>
            <person name="Chovatia M."/>
            <person name="Cooper J."/>
            <person name="Damon W."/>
            <person name="Desjardin D."/>
            <person name="Finy P."/>
            <person name="Geml J."/>
            <person name="Haridas S."/>
            <person name="Hughes K."/>
            <person name="Justo A."/>
            <person name="Karasinski D."/>
            <person name="Kautmanova I."/>
            <person name="Kiss B."/>
            <person name="Kocsube S."/>
            <person name="Kotiranta H."/>
            <person name="LaButti K.M."/>
            <person name="Lechner B.E."/>
            <person name="Liimatainen K."/>
            <person name="Lipzen A."/>
            <person name="Lukacs Z."/>
            <person name="Mihaltcheva S."/>
            <person name="Morgado L.N."/>
            <person name="Niskanen T."/>
            <person name="Noordeloos M.E."/>
            <person name="Ohm R.A."/>
            <person name="Ortiz-Santana B."/>
            <person name="Ovrebo C."/>
            <person name="Racz N."/>
            <person name="Riley R."/>
            <person name="Savchenko A."/>
            <person name="Shiryaev A."/>
            <person name="Soop K."/>
            <person name="Spirin V."/>
            <person name="Szebenyi C."/>
            <person name="Tomsovsky M."/>
            <person name="Tulloss R.E."/>
            <person name="Uehling J."/>
            <person name="Grigoriev I.V."/>
            <person name="Vagvolgyi C."/>
            <person name="Papp T."/>
            <person name="Martin F.M."/>
            <person name="Miettinen O."/>
            <person name="Hibbett D.S."/>
            <person name="Nagy L.G."/>
        </authorList>
    </citation>
    <scope>NUCLEOTIDE SEQUENCE [LARGE SCALE GENOMIC DNA]</scope>
    <source>
        <strain evidence="15 16">HHB13444</strain>
    </source>
</reference>
<evidence type="ECO:0000256" key="7">
    <source>
        <dbReference type="ARBA" id="ARBA00022801"/>
    </source>
</evidence>
<dbReference type="Pfam" id="PF00331">
    <property type="entry name" value="Glyco_hydro_10"/>
    <property type="match status" value="1"/>
</dbReference>
<dbReference type="InterPro" id="IPR001000">
    <property type="entry name" value="GH10_dom"/>
</dbReference>
<evidence type="ECO:0000256" key="3">
    <source>
        <dbReference type="ARBA" id="ARBA00004851"/>
    </source>
</evidence>